<dbReference type="InterPro" id="IPR020901">
    <property type="entry name" value="Prtase_inh_Kunz-CS"/>
</dbReference>
<dbReference type="Pfam" id="PF00014">
    <property type="entry name" value="Kunitz_BPTI"/>
    <property type="match status" value="1"/>
</dbReference>
<dbReference type="PROSITE" id="PS50279">
    <property type="entry name" value="BPTI_KUNITZ_2"/>
    <property type="match status" value="1"/>
</dbReference>
<dbReference type="InterPro" id="IPR050098">
    <property type="entry name" value="TFPI/VKTCI-like"/>
</dbReference>
<proteinExistence type="predicted"/>
<dbReference type="PROSITE" id="PS00280">
    <property type="entry name" value="BPTI_KUNITZ_1"/>
    <property type="match status" value="1"/>
</dbReference>
<dbReference type="GeneTree" id="ENSGT01030000234953"/>
<organism evidence="5 6">
    <name type="scientific">Electrophorus electricus</name>
    <name type="common">Electric eel</name>
    <name type="synonym">Gymnotus electricus</name>
    <dbReference type="NCBI Taxonomy" id="8005"/>
    <lineage>
        <taxon>Eukaryota</taxon>
        <taxon>Metazoa</taxon>
        <taxon>Chordata</taxon>
        <taxon>Craniata</taxon>
        <taxon>Vertebrata</taxon>
        <taxon>Euteleostomi</taxon>
        <taxon>Actinopterygii</taxon>
        <taxon>Neopterygii</taxon>
        <taxon>Teleostei</taxon>
        <taxon>Ostariophysi</taxon>
        <taxon>Gymnotiformes</taxon>
        <taxon>Gymnotoidei</taxon>
        <taxon>Gymnotidae</taxon>
        <taxon>Electrophorus</taxon>
    </lineage>
</organism>
<dbReference type="InterPro" id="IPR036880">
    <property type="entry name" value="Kunitz_BPTI_sf"/>
</dbReference>
<evidence type="ECO:0000313" key="5">
    <source>
        <dbReference type="Ensembl" id="ENSEEEP00000002899.2"/>
    </source>
</evidence>
<evidence type="ECO:0000256" key="1">
    <source>
        <dbReference type="ARBA" id="ARBA00022690"/>
    </source>
</evidence>
<dbReference type="SMART" id="SM00131">
    <property type="entry name" value="KU"/>
    <property type="match status" value="1"/>
</dbReference>
<sequence length="66" mass="7492">FPYFSCHLPKAAGDCYGNYLRYYYDSGHGKCKIFSWTGCVGNGNRFLDPQRCNTTLPKFGVSVVNR</sequence>
<keyword evidence="1" id="KW-0646">Protease inhibitor</keyword>
<reference evidence="5" key="3">
    <citation type="submission" date="2020-05" db="EMBL/GenBank/DDBJ databases">
        <title>Electrophorus electricus (electric eel) genome, fEleEle1, primary haplotype.</title>
        <authorList>
            <person name="Myers G."/>
            <person name="Meyer A."/>
            <person name="Fedrigo O."/>
            <person name="Formenti G."/>
            <person name="Rhie A."/>
            <person name="Tracey A."/>
            <person name="Sims Y."/>
            <person name="Jarvis E.D."/>
        </authorList>
    </citation>
    <scope>NUCLEOTIDE SEQUENCE [LARGE SCALE GENOMIC DNA]</scope>
</reference>
<dbReference type="SUPFAM" id="SSF57362">
    <property type="entry name" value="BPTI-like"/>
    <property type="match status" value="1"/>
</dbReference>
<reference evidence="6" key="1">
    <citation type="journal article" date="2014" name="Science">
        <title>Nonhuman genetics. Genomic basis for the convergent evolution of electric organs.</title>
        <authorList>
            <person name="Gallant J.R."/>
            <person name="Traeger L.L."/>
            <person name="Volkening J.D."/>
            <person name="Moffett H."/>
            <person name="Chen P.H."/>
            <person name="Novina C.D."/>
            <person name="Phillips G.N.Jr."/>
            <person name="Anand R."/>
            <person name="Wells G.B."/>
            <person name="Pinch M."/>
            <person name="Guth R."/>
            <person name="Unguez G.A."/>
            <person name="Albert J.S."/>
            <person name="Zakon H.H."/>
            <person name="Samanta M.P."/>
            <person name="Sussman M.R."/>
        </authorList>
    </citation>
    <scope>NUCLEOTIDE SEQUENCE [LARGE SCALE GENOMIC DNA]</scope>
</reference>
<evidence type="ECO:0000256" key="2">
    <source>
        <dbReference type="ARBA" id="ARBA00022900"/>
    </source>
</evidence>
<dbReference type="AlphaFoldDB" id="A0A4W4DVR9"/>
<reference evidence="6" key="2">
    <citation type="journal article" date="2017" name="Sci. Adv.">
        <title>A tail of two voltages: Proteomic comparison of the three electric organs of the electric eel.</title>
        <authorList>
            <person name="Traeger L.L."/>
            <person name="Sabat G."/>
            <person name="Barrett-Wilt G.A."/>
            <person name="Wells G.B."/>
            <person name="Sussman M.R."/>
        </authorList>
    </citation>
    <scope>NUCLEOTIDE SEQUENCE [LARGE SCALE GENOMIC DNA]</scope>
</reference>
<reference evidence="5" key="4">
    <citation type="submission" date="2025-08" db="UniProtKB">
        <authorList>
            <consortium name="Ensembl"/>
        </authorList>
    </citation>
    <scope>IDENTIFICATION</scope>
</reference>
<dbReference type="PANTHER" id="PTHR10083">
    <property type="entry name" value="KUNITZ-TYPE PROTEASE INHIBITOR-RELATED"/>
    <property type="match status" value="1"/>
</dbReference>
<dbReference type="InterPro" id="IPR002223">
    <property type="entry name" value="Kunitz_BPTI"/>
</dbReference>
<dbReference type="Gene3D" id="4.10.410.10">
    <property type="entry name" value="Pancreatic trypsin inhibitor Kunitz domain"/>
    <property type="match status" value="1"/>
</dbReference>
<evidence type="ECO:0000256" key="3">
    <source>
        <dbReference type="ARBA" id="ARBA00023157"/>
    </source>
</evidence>
<evidence type="ECO:0000259" key="4">
    <source>
        <dbReference type="PROSITE" id="PS50279"/>
    </source>
</evidence>
<dbReference type="Ensembl" id="ENSEEET00000002945.2">
    <property type="protein sequence ID" value="ENSEEEP00000002899.2"/>
    <property type="gene ID" value="ENSEEEG00000001656.2"/>
</dbReference>
<evidence type="ECO:0000313" key="6">
    <source>
        <dbReference type="Proteomes" id="UP000314983"/>
    </source>
</evidence>
<dbReference type="PANTHER" id="PTHR10083:SF328">
    <property type="entry name" value="TISSUE FACTOR PATHWAY INHIBITOR"/>
    <property type="match status" value="1"/>
</dbReference>
<dbReference type="OMA" id="PLNSFCQ"/>
<accession>A0A4W4DVR9</accession>
<dbReference type="Proteomes" id="UP000314983">
    <property type="component" value="Chromosome 2"/>
</dbReference>
<name>A0A4W4DVR9_ELEEL</name>
<dbReference type="CDD" id="cd00109">
    <property type="entry name" value="Kunitz-type"/>
    <property type="match status" value="1"/>
</dbReference>
<feature type="domain" description="BPTI/Kunitz inhibitor" evidence="4">
    <location>
        <begin position="6"/>
        <end position="56"/>
    </location>
</feature>
<keyword evidence="3" id="KW-1015">Disulfide bond</keyword>
<keyword evidence="2" id="KW-0722">Serine protease inhibitor</keyword>
<reference evidence="5" key="5">
    <citation type="submission" date="2025-09" db="UniProtKB">
        <authorList>
            <consortium name="Ensembl"/>
        </authorList>
    </citation>
    <scope>IDENTIFICATION</scope>
</reference>
<dbReference type="GO" id="GO:0005615">
    <property type="term" value="C:extracellular space"/>
    <property type="evidence" value="ECO:0007669"/>
    <property type="project" value="TreeGrafter"/>
</dbReference>
<keyword evidence="6" id="KW-1185">Reference proteome</keyword>
<protein>
    <recommendedName>
        <fullName evidence="4">BPTI/Kunitz inhibitor domain-containing protein</fullName>
    </recommendedName>
</protein>
<dbReference type="GO" id="GO:0004867">
    <property type="term" value="F:serine-type endopeptidase inhibitor activity"/>
    <property type="evidence" value="ECO:0007669"/>
    <property type="project" value="UniProtKB-KW"/>
</dbReference>